<sequence>MTSEAFMNSRTLLGISLLALSIIIWQAAMAADEKCERFIEGSSLTILN</sequence>
<protein>
    <submittedName>
        <fullName evidence="1">Uncharacterized protein</fullName>
    </submittedName>
</protein>
<accession>A0A653E1G4</accession>
<name>A0A653E1G4_9PSED</name>
<proteinExistence type="predicted"/>
<evidence type="ECO:0000313" key="1">
    <source>
        <dbReference type="EMBL" id="VEV96478.1"/>
    </source>
</evidence>
<reference evidence="1" key="1">
    <citation type="submission" date="2019-02" db="EMBL/GenBank/DDBJ databases">
        <authorList>
            <consortium name="Genoscope - CEA"/>
            <person name="William W."/>
        </authorList>
    </citation>
    <scope>NUCLEOTIDE SEQUENCE [LARGE SCALE GENOMIC DNA]</scope>
    <source>
        <strain evidence="1">YSy11</strain>
    </source>
</reference>
<dbReference type="EMBL" id="LR215729">
    <property type="protein sequence ID" value="VEV96478.1"/>
    <property type="molecule type" value="Genomic_DNA"/>
</dbReference>
<organism evidence="1">
    <name type="scientific">Pseudomonas marincola</name>
    <dbReference type="NCBI Taxonomy" id="437900"/>
    <lineage>
        <taxon>Bacteria</taxon>
        <taxon>Pseudomonadati</taxon>
        <taxon>Pseudomonadota</taxon>
        <taxon>Gammaproteobacteria</taxon>
        <taxon>Pseudomonadales</taxon>
        <taxon>Pseudomonadaceae</taxon>
        <taxon>Pseudomonas</taxon>
    </lineage>
</organism>
<dbReference type="AlphaFoldDB" id="A0A653E1G4"/>
<gene>
    <name evidence="1" type="ORF">PMYSY11_1431</name>
</gene>